<evidence type="ECO:0000256" key="1">
    <source>
        <dbReference type="SAM" id="MobiDB-lite"/>
    </source>
</evidence>
<protein>
    <submittedName>
        <fullName evidence="2">Uncharacterized protein</fullName>
    </submittedName>
</protein>
<dbReference type="Proteomes" id="UP001066276">
    <property type="component" value="Chromosome 3_2"/>
</dbReference>
<feature type="region of interest" description="Disordered" evidence="1">
    <location>
        <begin position="1"/>
        <end position="81"/>
    </location>
</feature>
<feature type="region of interest" description="Disordered" evidence="1">
    <location>
        <begin position="127"/>
        <end position="155"/>
    </location>
</feature>
<reference evidence="2" key="1">
    <citation type="journal article" date="2022" name="bioRxiv">
        <title>Sequencing and chromosome-scale assembly of the giantPleurodeles waltlgenome.</title>
        <authorList>
            <person name="Brown T."/>
            <person name="Elewa A."/>
            <person name="Iarovenko S."/>
            <person name="Subramanian E."/>
            <person name="Araus A.J."/>
            <person name="Petzold A."/>
            <person name="Susuki M."/>
            <person name="Suzuki K.-i.T."/>
            <person name="Hayashi T."/>
            <person name="Toyoda A."/>
            <person name="Oliveira C."/>
            <person name="Osipova E."/>
            <person name="Leigh N.D."/>
            <person name="Simon A."/>
            <person name="Yun M.H."/>
        </authorList>
    </citation>
    <scope>NUCLEOTIDE SEQUENCE</scope>
    <source>
        <strain evidence="2">20211129_DDA</strain>
        <tissue evidence="2">Liver</tissue>
    </source>
</reference>
<evidence type="ECO:0000313" key="2">
    <source>
        <dbReference type="EMBL" id="KAJ1181841.1"/>
    </source>
</evidence>
<comment type="caution">
    <text evidence="2">The sequence shown here is derived from an EMBL/GenBank/DDBJ whole genome shotgun (WGS) entry which is preliminary data.</text>
</comment>
<keyword evidence="3" id="KW-1185">Reference proteome</keyword>
<feature type="compositionally biased region" description="Basic residues" evidence="1">
    <location>
        <begin position="131"/>
        <end position="143"/>
    </location>
</feature>
<organism evidence="2 3">
    <name type="scientific">Pleurodeles waltl</name>
    <name type="common">Iberian ribbed newt</name>
    <dbReference type="NCBI Taxonomy" id="8319"/>
    <lineage>
        <taxon>Eukaryota</taxon>
        <taxon>Metazoa</taxon>
        <taxon>Chordata</taxon>
        <taxon>Craniata</taxon>
        <taxon>Vertebrata</taxon>
        <taxon>Euteleostomi</taxon>
        <taxon>Amphibia</taxon>
        <taxon>Batrachia</taxon>
        <taxon>Caudata</taxon>
        <taxon>Salamandroidea</taxon>
        <taxon>Salamandridae</taxon>
        <taxon>Pleurodelinae</taxon>
        <taxon>Pleurodeles</taxon>
    </lineage>
</organism>
<feature type="compositionally biased region" description="Polar residues" evidence="1">
    <location>
        <begin position="54"/>
        <end position="81"/>
    </location>
</feature>
<name>A0AAV7U0A9_PLEWA</name>
<gene>
    <name evidence="2" type="ORF">NDU88_007040</name>
</gene>
<dbReference type="AlphaFoldDB" id="A0AAV7U0A9"/>
<sequence>MMDPDLQAPRRSSLGRPAVQSYPEDSDQGSAGEAVSNQWKPSNPAGPGALDYESSWQHPSPPSMFNTGSTLTHPQLADSQETSTLYPMPRLRWSSTPGIAEAASGATGLPACPVQADMDPLPMPWSEDKSRRHRLGAPRKAHGKLGQSQPLKAGRHSMKQSSALPTTDAAFSSLVVQAASLSGLPMDHLTLGRRVATRFLSLQSAARRAQGQCRSILGVQIDEYYGRILQD</sequence>
<accession>A0AAV7U0A9</accession>
<dbReference type="EMBL" id="JANPWB010000006">
    <property type="protein sequence ID" value="KAJ1181841.1"/>
    <property type="molecule type" value="Genomic_DNA"/>
</dbReference>
<evidence type="ECO:0000313" key="3">
    <source>
        <dbReference type="Proteomes" id="UP001066276"/>
    </source>
</evidence>
<proteinExistence type="predicted"/>